<evidence type="ECO:0000313" key="3">
    <source>
        <dbReference type="EMBL" id="MFC4820290.1"/>
    </source>
</evidence>
<evidence type="ECO:0000259" key="2">
    <source>
        <dbReference type="Pfam" id="PF01979"/>
    </source>
</evidence>
<accession>A0ABV9QTD8</accession>
<proteinExistence type="predicted"/>
<dbReference type="PANTHER" id="PTHR43135:SF3">
    <property type="entry name" value="ALPHA-D-RIBOSE 1-METHYLPHOSPHONATE 5-TRIPHOSPHATE DIPHOSPHATASE"/>
    <property type="match status" value="1"/>
</dbReference>
<dbReference type="PANTHER" id="PTHR43135">
    <property type="entry name" value="ALPHA-D-RIBOSE 1-METHYLPHOSPHONATE 5-TRIPHOSPHATE DIPHOSPHATASE"/>
    <property type="match status" value="1"/>
</dbReference>
<dbReference type="Pfam" id="PF01979">
    <property type="entry name" value="Amidohydro_1"/>
    <property type="match status" value="1"/>
</dbReference>
<dbReference type="Gene3D" id="1.20.58.520">
    <property type="entry name" value="Amidohydrolase"/>
    <property type="match status" value="1"/>
</dbReference>
<keyword evidence="1" id="KW-0732">Signal</keyword>
<name>A0ABV9QTD8_9GAMM</name>
<feature type="signal peptide" evidence="1">
    <location>
        <begin position="1"/>
        <end position="24"/>
    </location>
</feature>
<dbReference type="EMBL" id="JBHSHD010000007">
    <property type="protein sequence ID" value="MFC4820290.1"/>
    <property type="molecule type" value="Genomic_DNA"/>
</dbReference>
<dbReference type="Gene3D" id="2.30.40.10">
    <property type="entry name" value="Urease, subunit C, domain 1"/>
    <property type="match status" value="1"/>
</dbReference>
<evidence type="ECO:0000313" key="4">
    <source>
        <dbReference type="Proteomes" id="UP001595886"/>
    </source>
</evidence>
<dbReference type="Gene3D" id="3.40.50.10910">
    <property type="entry name" value="Amidohydrolase"/>
    <property type="match status" value="1"/>
</dbReference>
<dbReference type="InterPro" id="IPR011059">
    <property type="entry name" value="Metal-dep_hydrolase_composite"/>
</dbReference>
<gene>
    <name evidence="3" type="ORF">ACFO6Q_08140</name>
</gene>
<feature type="domain" description="Amidohydrolase-related" evidence="2">
    <location>
        <begin position="85"/>
        <end position="433"/>
    </location>
</feature>
<organism evidence="3 4">
    <name type="scientific">Dokdonella ginsengisoli</name>
    <dbReference type="NCBI Taxonomy" id="363846"/>
    <lineage>
        <taxon>Bacteria</taxon>
        <taxon>Pseudomonadati</taxon>
        <taxon>Pseudomonadota</taxon>
        <taxon>Gammaproteobacteria</taxon>
        <taxon>Lysobacterales</taxon>
        <taxon>Rhodanobacteraceae</taxon>
        <taxon>Dokdonella</taxon>
    </lineage>
</organism>
<dbReference type="InterPro" id="IPR051781">
    <property type="entry name" value="Metallo-dep_Hydrolase"/>
</dbReference>
<dbReference type="InterPro" id="IPR006680">
    <property type="entry name" value="Amidohydro-rel"/>
</dbReference>
<evidence type="ECO:0000256" key="1">
    <source>
        <dbReference type="SAM" id="SignalP"/>
    </source>
</evidence>
<dbReference type="RefSeq" id="WP_380020131.1">
    <property type="nucleotide sequence ID" value="NZ_JBHSHD010000007.1"/>
</dbReference>
<comment type="caution">
    <text evidence="3">The sequence shown here is derived from an EMBL/GenBank/DDBJ whole genome shotgun (WGS) entry which is preliminary data.</text>
</comment>
<protein>
    <submittedName>
        <fullName evidence="3">Amidohydrolase family protein</fullName>
    </submittedName>
</protein>
<dbReference type="SUPFAM" id="SSF51556">
    <property type="entry name" value="Metallo-dependent hydrolases"/>
    <property type="match status" value="1"/>
</dbReference>
<keyword evidence="4" id="KW-1185">Reference proteome</keyword>
<dbReference type="Proteomes" id="UP001595886">
    <property type="component" value="Unassembled WGS sequence"/>
</dbReference>
<reference evidence="4" key="1">
    <citation type="journal article" date="2019" name="Int. J. Syst. Evol. Microbiol.">
        <title>The Global Catalogue of Microorganisms (GCM) 10K type strain sequencing project: providing services to taxonomists for standard genome sequencing and annotation.</title>
        <authorList>
            <consortium name="The Broad Institute Genomics Platform"/>
            <consortium name="The Broad Institute Genome Sequencing Center for Infectious Disease"/>
            <person name="Wu L."/>
            <person name="Ma J."/>
        </authorList>
    </citation>
    <scope>NUCLEOTIDE SEQUENCE [LARGE SCALE GENOMIC DNA]</scope>
    <source>
        <strain evidence="4">CCUG 30340</strain>
    </source>
</reference>
<sequence length="457" mass="49066">MSPVHLAAAACAACLALLSPRPFAAESAQGAVTAFVDVNVVPMDSERVLPHRTVLVRDGRIAAIEASMPVPPGARIVEGHGRAYLAPGLADMHTHADTAEEMKVYLANGVTSVLNMGEASNAFVGRIRQAIHAGTKPGPHVYAAFVVDGSPRYGHFSVTNADEARWIVRLAKTNGYEFIKVYNDLSPEAFAALVEEGRAQGLPVVGHGVTRVGLQRQLDAGQLMVAHAEEFLYAFFPTSDAAPDAAPDAQRIPEAIQTIRRNRAFVTADLNTYATIARQWGRPDVVAGFLRRPQTRWLAPQWRIDWSGSGYAKRSGSLDAKLAFLARFIKAMSDAGVPLLAGTDAPTIPGVAPGTSLHDDLQALERAGLSRYRALETATRTPGELIRRAMPGAEPFGTVAPGSRADLLLLAANPLEDLSTVRTPLGVMTNGRWYAREDLRKLLDDVAATYARATTPR</sequence>
<dbReference type="Gene3D" id="3.30.110.90">
    <property type="entry name" value="Amidohydrolase"/>
    <property type="match status" value="1"/>
</dbReference>
<dbReference type="InterPro" id="IPR032466">
    <property type="entry name" value="Metal_Hydrolase"/>
</dbReference>
<feature type="chain" id="PRO_5045259627" evidence="1">
    <location>
        <begin position="25"/>
        <end position="457"/>
    </location>
</feature>
<dbReference type="SUPFAM" id="SSF51338">
    <property type="entry name" value="Composite domain of metallo-dependent hydrolases"/>
    <property type="match status" value="2"/>
</dbReference>